<accession>A0A1S9E0D9</accession>
<feature type="region of interest" description="Disordered" evidence="5">
    <location>
        <begin position="912"/>
        <end position="932"/>
    </location>
</feature>
<dbReference type="Pfam" id="PF03985">
    <property type="entry name" value="Paf1"/>
    <property type="match status" value="1"/>
</dbReference>
<comment type="caution">
    <text evidence="6">The sequence shown here is derived from an EMBL/GenBank/DDBJ whole genome shotgun (WGS) entry which is preliminary data.</text>
</comment>
<dbReference type="InterPro" id="IPR004000">
    <property type="entry name" value="Actin"/>
</dbReference>
<feature type="region of interest" description="Disordered" evidence="5">
    <location>
        <begin position="763"/>
        <end position="785"/>
    </location>
</feature>
<dbReference type="eggNOG" id="KOG0797">
    <property type="taxonomic scope" value="Eukaryota"/>
</dbReference>
<dbReference type="OrthoDB" id="5572108at2759"/>
<dbReference type="CDD" id="cd10206">
    <property type="entry name" value="ASKHA_NBD_Arp8-like"/>
    <property type="match status" value="1"/>
</dbReference>
<dbReference type="PANTHER" id="PTHR23188:SF12">
    <property type="entry name" value="RNA POLYMERASE II-ASSOCIATED FACTOR 1 HOMOLOG"/>
    <property type="match status" value="1"/>
</dbReference>
<keyword evidence="3" id="KW-0539">Nucleus</keyword>
<gene>
    <name evidence="6" type="ORF">OAory_01033570</name>
</gene>
<comment type="similarity">
    <text evidence="2">Belongs to the PAF1 family.</text>
</comment>
<dbReference type="SMART" id="SM00268">
    <property type="entry name" value="ACTIN"/>
    <property type="match status" value="1"/>
</dbReference>
<proteinExistence type="inferred from homology"/>
<evidence type="ECO:0000256" key="2">
    <source>
        <dbReference type="ARBA" id="ARBA00007560"/>
    </source>
</evidence>
<feature type="compositionally biased region" description="Polar residues" evidence="5">
    <location>
        <begin position="519"/>
        <end position="546"/>
    </location>
</feature>
<dbReference type="GO" id="GO:0000993">
    <property type="term" value="F:RNA polymerase II complex binding"/>
    <property type="evidence" value="ECO:0007669"/>
    <property type="project" value="TreeGrafter"/>
</dbReference>
<dbReference type="VEuPathDB" id="FungiDB:AO090026000551"/>
<feature type="compositionally biased region" description="Polar residues" evidence="5">
    <location>
        <begin position="583"/>
        <end position="592"/>
    </location>
</feature>
<dbReference type="GO" id="GO:0016593">
    <property type="term" value="C:Cdc73/Paf1 complex"/>
    <property type="evidence" value="ECO:0007669"/>
    <property type="project" value="InterPro"/>
</dbReference>
<dbReference type="InterPro" id="IPR043129">
    <property type="entry name" value="ATPase_NBD"/>
</dbReference>
<evidence type="ECO:0000256" key="4">
    <source>
        <dbReference type="RuleBase" id="RU000487"/>
    </source>
</evidence>
<feature type="compositionally biased region" description="Low complexity" evidence="5">
    <location>
        <begin position="770"/>
        <end position="785"/>
    </location>
</feature>
<dbReference type="Gene3D" id="3.30.420.40">
    <property type="match status" value="2"/>
</dbReference>
<dbReference type="GO" id="GO:0003682">
    <property type="term" value="F:chromatin binding"/>
    <property type="evidence" value="ECO:0007669"/>
    <property type="project" value="TreeGrafter"/>
</dbReference>
<evidence type="ECO:0000313" key="7">
    <source>
        <dbReference type="Proteomes" id="UP000190312"/>
    </source>
</evidence>
<feature type="region of interest" description="Disordered" evidence="5">
    <location>
        <begin position="717"/>
        <end position="737"/>
    </location>
</feature>
<evidence type="ECO:0000313" key="6">
    <source>
        <dbReference type="EMBL" id="OOO14762.1"/>
    </source>
</evidence>
<dbReference type="Gene3D" id="3.30.420.580">
    <property type="match status" value="1"/>
</dbReference>
<dbReference type="InterPro" id="IPR007133">
    <property type="entry name" value="RNA_pol_II-assoc_Paf1"/>
</dbReference>
<organism evidence="6 7">
    <name type="scientific">Aspergillus oryzae</name>
    <name type="common">Yellow koji mold</name>
    <dbReference type="NCBI Taxonomy" id="5062"/>
    <lineage>
        <taxon>Eukaryota</taxon>
        <taxon>Fungi</taxon>
        <taxon>Dikarya</taxon>
        <taxon>Ascomycota</taxon>
        <taxon>Pezizomycotina</taxon>
        <taxon>Eurotiomycetes</taxon>
        <taxon>Eurotiomycetidae</taxon>
        <taxon>Eurotiales</taxon>
        <taxon>Aspergillaceae</taxon>
        <taxon>Aspergillus</taxon>
        <taxon>Aspergillus subgen. Circumdati</taxon>
    </lineage>
</organism>
<feature type="compositionally biased region" description="Basic and acidic residues" evidence="5">
    <location>
        <begin position="1217"/>
        <end position="1227"/>
    </location>
</feature>
<dbReference type="Proteomes" id="UP000190312">
    <property type="component" value="Unassembled WGS sequence"/>
</dbReference>
<feature type="region of interest" description="Disordered" evidence="5">
    <location>
        <begin position="141"/>
        <end position="170"/>
    </location>
</feature>
<evidence type="ECO:0000256" key="5">
    <source>
        <dbReference type="SAM" id="MobiDB-lite"/>
    </source>
</evidence>
<dbReference type="FunFam" id="3.30.420.40:FF:000232">
    <property type="entry name" value="Actin-related protein 8"/>
    <property type="match status" value="1"/>
</dbReference>
<dbReference type="FunFam" id="3.90.640.10:FF:000045">
    <property type="entry name" value="Actin-related protein 8"/>
    <property type="match status" value="1"/>
</dbReference>
<feature type="compositionally biased region" description="Basic and acidic residues" evidence="5">
    <location>
        <begin position="153"/>
        <end position="170"/>
    </location>
</feature>
<reference evidence="6 7" key="1">
    <citation type="submission" date="2016-10" db="EMBL/GenBank/DDBJ databases">
        <title>Genome sequencing of Aspergillus oryzae BCC7051.</title>
        <authorList>
            <person name="Thammarongtham C."/>
            <person name="Vorapreeda T."/>
            <person name="Nookaew I."/>
            <person name="Srisuk T."/>
            <person name="Land M."/>
            <person name="Jeennor S."/>
            <person name="Laoteng K."/>
        </authorList>
    </citation>
    <scope>NUCLEOTIDE SEQUENCE [LARGE SCALE GENOMIC DNA]</scope>
    <source>
        <strain evidence="6 7">BCC7051</strain>
    </source>
</reference>
<comment type="subcellular location">
    <subcellularLocation>
        <location evidence="1">Nucleus</location>
    </subcellularLocation>
</comment>
<name>A0A1S9E0D9_ASPOZ</name>
<feature type="region of interest" description="Disordered" evidence="5">
    <location>
        <begin position="1217"/>
        <end position="1270"/>
    </location>
</feature>
<dbReference type="EMBL" id="MKZY01000001">
    <property type="protein sequence ID" value="OOO14762.1"/>
    <property type="molecule type" value="Genomic_DNA"/>
</dbReference>
<protein>
    <submittedName>
        <fullName evidence="6">RNA polymerase II-associated, Paf1</fullName>
    </submittedName>
</protein>
<evidence type="ECO:0000256" key="1">
    <source>
        <dbReference type="ARBA" id="ARBA00004123"/>
    </source>
</evidence>
<dbReference type="Pfam" id="PF00022">
    <property type="entry name" value="Actin"/>
    <property type="match status" value="1"/>
</dbReference>
<dbReference type="Gene3D" id="3.90.640.10">
    <property type="entry name" value="Actin, Chain A, domain 4"/>
    <property type="match status" value="1"/>
</dbReference>
<evidence type="ECO:0000256" key="3">
    <source>
        <dbReference type="ARBA" id="ARBA00023242"/>
    </source>
</evidence>
<comment type="similarity">
    <text evidence="4">Belongs to the actin family.</text>
</comment>
<feature type="region of interest" description="Disordered" evidence="5">
    <location>
        <begin position="516"/>
        <end position="597"/>
    </location>
</feature>
<dbReference type="AlphaFoldDB" id="A0A1S9E0D9"/>
<dbReference type="SUPFAM" id="SSF53067">
    <property type="entry name" value="Actin-like ATPase domain"/>
    <property type="match status" value="2"/>
</dbReference>
<dbReference type="GO" id="GO:0006368">
    <property type="term" value="P:transcription elongation by RNA polymerase II"/>
    <property type="evidence" value="ECO:0007669"/>
    <property type="project" value="InterPro"/>
</dbReference>
<feature type="compositionally biased region" description="Basic and acidic residues" evidence="5">
    <location>
        <begin position="1239"/>
        <end position="1270"/>
    </location>
</feature>
<sequence length="1270" mass="141573">MVGKKSGKALLRDEGLERTDNNMELSSWPQIPPINQKNYYTDYLKRDDQYLAFRLQNEEARNRMTKTAKDRDRALAMAKANDLGIPEADADDGDTNMEDAEEATAETVGSKVIVVHVGSQNLRIGLASDALPKTVPMVIARKSTTSESEDREEPCPKRLKTDDGSELEPEKMFGSEFSSQYTTMSAELKTHMRQNKRRTLPNSKEMVINYNRRTVPETISEHNDPMRVEWTEIPDVAPEYIVGQAALRIPDESTPRYKLYWPMKYGWCNERDYKSKRLLFLDISLILEDAIKNQLGLTSKKDWLQYSCVFVIPDLYEKSYVTQVLEMLMREFSFARVCFIQESLAATFGAGFTSACVVDIGAQKTSICCVEEGMCIENSRVNLKYGGSDVTEAFVKMMLYDHFPYADINLWRRYDFLLAEELKKNICTMNEASVSVQVFDFHLRIAGQDTRKYNFKAYDEVHLAPMGYFQPSIFDHSLKLNGRRTLISRSVDIYDGQPNDPTSAAQSELLTAIAPPLNGQVNGDTQSGTLDVQSTPSRSQQVNALSRLQEAEATPRSSVAGSPAPDVTSTPQAGGAGTPAVGGQSQSTSQPRAPTVEERDDILPTFPLDSAILMSIAHAARSDERKMRDFLGGIMVVGGGSLINGFHSFLEERLQALRPGFAKEIMIGTPPRDLDPQVVVWKGASVFGKLSGTNDSWIGQLDSTTLNLNHKAVKQCRMDPPTPKLSPIKSKDCDSADRAASDKKISDLILSPPLISPPCIETQAQETADSDSSNMSKNKDGSSSGGFHQEYIASLRYRNDLPPPDMPPKFLDIPHDGLERFLTPGFASNLARREEPNIDVDAEGGMPIDLVGIPGLHLGDESAIMAPENPDPIDPADLPLLMTLDQLKNPAPRNTNVSFLRRTQYISAGLRAPEGPKVTPMRSKSRPAEKAKSLDDPAYIKKYIQKGFDIAYPDSKHVGEDTPSQIKGHMPTKLEVDAWATPVHPDNPKLKPVGFYPLMPDLQGFPDPGGFVQFKFDKAPIQDVSGKRDRRMDTGILLPSAPEERVCEEHATKVALHKTNPKLYPDPGPIPWDYDLFLPEKKDSIKKVLASMQIYNPDRDNEELYTHEGPDNSKFHRFDRMRTFATSAQTLGGDNKQKDIAVTLFNPSEAKEDYLSSKQKAAYYYPILGKTRLKPERARTIAQAGLAPTRPKTKEDQVDQIQVVVRDPDEAEVYKRSMHRAAIDPKFAKTMPPAPEGANDEHESPEEGDKEAVSRDREQSVEEADRMSDE</sequence>
<dbReference type="PANTHER" id="PTHR23188">
    <property type="entry name" value="RNA POLYMERASE II-ASSOCIATED FACTOR 1 HOMOLOG"/>
    <property type="match status" value="1"/>
</dbReference>
<dbReference type="VEuPathDB" id="FungiDB:AO090026000552"/>